<dbReference type="PIRSF" id="PIRSF016838">
    <property type="entry name" value="PafC"/>
    <property type="match status" value="1"/>
</dbReference>
<evidence type="ECO:0000313" key="5">
    <source>
        <dbReference type="Proteomes" id="UP000635606"/>
    </source>
</evidence>
<sequence length="319" mass="34759">MRASRMMSLLLQLQVRGRASGHELARLLEVSERTVQRDVEALVAAGVPVRSTRGPAGGYALDGGYRTRLTGVGLDEAGALAFLGLAGPADQLGLGELLEGARVKVWASLTGEARDRARRSAERFHLDPVRWYGTPEPVPCLTTLADAVWRDRLVRVTYQRRGRAATRVLTPLGLVLAAGDWYLVALRDGERRTYRVSRVRDAEVLDGPAARPGDFDLAAAWARARRELEDESATAIEVTVRVAPRALPRLRRLVPVHGQHRVPLTTDADVELTLPFDDEHWAVTSVLSLGDAVEVLAPPPVRDRVAAELRAAAARYAAG</sequence>
<dbReference type="PROSITE" id="PS51000">
    <property type="entry name" value="HTH_DEOR_2"/>
    <property type="match status" value="1"/>
</dbReference>
<name>A0A8J4EA06_9ACTN</name>
<reference evidence="4" key="1">
    <citation type="submission" date="2021-01" db="EMBL/GenBank/DDBJ databases">
        <title>Whole genome shotgun sequence of Virgisporangium ochraceum NBRC 16418.</title>
        <authorList>
            <person name="Komaki H."/>
            <person name="Tamura T."/>
        </authorList>
    </citation>
    <scope>NUCLEOTIDE SEQUENCE</scope>
    <source>
        <strain evidence="4">NBRC 16418</strain>
    </source>
</reference>
<dbReference type="InterPro" id="IPR051534">
    <property type="entry name" value="CBASS_pafABC_assoc_protein"/>
</dbReference>
<evidence type="ECO:0000256" key="2">
    <source>
        <dbReference type="ARBA" id="ARBA00023163"/>
    </source>
</evidence>
<dbReference type="InterPro" id="IPR001034">
    <property type="entry name" value="DeoR_HTH"/>
</dbReference>
<dbReference type="EMBL" id="BOPH01000021">
    <property type="protein sequence ID" value="GIJ66883.1"/>
    <property type="molecule type" value="Genomic_DNA"/>
</dbReference>
<dbReference type="PROSITE" id="PS52050">
    <property type="entry name" value="WYL"/>
    <property type="match status" value="1"/>
</dbReference>
<dbReference type="Gene3D" id="1.10.10.10">
    <property type="entry name" value="Winged helix-like DNA-binding domain superfamily/Winged helix DNA-binding domain"/>
    <property type="match status" value="1"/>
</dbReference>
<dbReference type="Proteomes" id="UP000635606">
    <property type="component" value="Unassembled WGS sequence"/>
</dbReference>
<dbReference type="AlphaFoldDB" id="A0A8J4EA06"/>
<comment type="caution">
    <text evidence="4">The sequence shown here is derived from an EMBL/GenBank/DDBJ whole genome shotgun (WGS) entry which is preliminary data.</text>
</comment>
<keyword evidence="5" id="KW-1185">Reference proteome</keyword>
<dbReference type="PANTHER" id="PTHR34580:SF1">
    <property type="entry name" value="PROTEIN PAFC"/>
    <property type="match status" value="1"/>
</dbReference>
<dbReference type="InterPro" id="IPR036390">
    <property type="entry name" value="WH_DNA-bd_sf"/>
</dbReference>
<protein>
    <submittedName>
        <fullName evidence="4">Transcriptional regulator</fullName>
    </submittedName>
</protein>
<dbReference type="RefSeq" id="WP_203926848.1">
    <property type="nucleotide sequence ID" value="NZ_BOPH01000021.1"/>
</dbReference>
<evidence type="ECO:0000256" key="1">
    <source>
        <dbReference type="ARBA" id="ARBA00023015"/>
    </source>
</evidence>
<dbReference type="InterPro" id="IPR013196">
    <property type="entry name" value="HTH_11"/>
</dbReference>
<dbReference type="InterPro" id="IPR036388">
    <property type="entry name" value="WH-like_DNA-bd_sf"/>
</dbReference>
<dbReference type="Pfam" id="PF25583">
    <property type="entry name" value="WCX"/>
    <property type="match status" value="1"/>
</dbReference>
<dbReference type="PANTHER" id="PTHR34580">
    <property type="match status" value="1"/>
</dbReference>
<proteinExistence type="predicted"/>
<keyword evidence="1" id="KW-0805">Transcription regulation</keyword>
<accession>A0A8J4EA06</accession>
<dbReference type="GO" id="GO:0003700">
    <property type="term" value="F:DNA-binding transcription factor activity"/>
    <property type="evidence" value="ECO:0007669"/>
    <property type="project" value="InterPro"/>
</dbReference>
<dbReference type="InterPro" id="IPR028349">
    <property type="entry name" value="PafC-like"/>
</dbReference>
<dbReference type="InterPro" id="IPR057727">
    <property type="entry name" value="WCX_dom"/>
</dbReference>
<dbReference type="Pfam" id="PF13280">
    <property type="entry name" value="WYL"/>
    <property type="match status" value="1"/>
</dbReference>
<gene>
    <name evidence="4" type="ORF">Voc01_018000</name>
</gene>
<keyword evidence="2" id="KW-0804">Transcription</keyword>
<organism evidence="4 5">
    <name type="scientific">Virgisporangium ochraceum</name>
    <dbReference type="NCBI Taxonomy" id="65505"/>
    <lineage>
        <taxon>Bacteria</taxon>
        <taxon>Bacillati</taxon>
        <taxon>Actinomycetota</taxon>
        <taxon>Actinomycetes</taxon>
        <taxon>Micromonosporales</taxon>
        <taxon>Micromonosporaceae</taxon>
        <taxon>Virgisporangium</taxon>
    </lineage>
</organism>
<evidence type="ECO:0000259" key="3">
    <source>
        <dbReference type="PROSITE" id="PS51000"/>
    </source>
</evidence>
<dbReference type="SUPFAM" id="SSF46785">
    <property type="entry name" value="Winged helix' DNA-binding domain"/>
    <property type="match status" value="1"/>
</dbReference>
<dbReference type="InterPro" id="IPR026881">
    <property type="entry name" value="WYL_dom"/>
</dbReference>
<evidence type="ECO:0000313" key="4">
    <source>
        <dbReference type="EMBL" id="GIJ66883.1"/>
    </source>
</evidence>
<dbReference type="Pfam" id="PF08279">
    <property type="entry name" value="HTH_11"/>
    <property type="match status" value="1"/>
</dbReference>
<feature type="domain" description="HTH deoR-type" evidence="3">
    <location>
        <begin position="2"/>
        <end position="57"/>
    </location>
</feature>